<evidence type="ECO:0000313" key="7">
    <source>
        <dbReference type="EMBL" id="NIJ24116.1"/>
    </source>
</evidence>
<name>A0ABX0U409_9SPHN</name>
<dbReference type="InterPro" id="IPR004498">
    <property type="entry name" value="Ribosomal_PrmA_MeTrfase"/>
</dbReference>
<evidence type="ECO:0000256" key="4">
    <source>
        <dbReference type="ARBA" id="ARBA00022679"/>
    </source>
</evidence>
<evidence type="ECO:0000256" key="3">
    <source>
        <dbReference type="ARBA" id="ARBA00022603"/>
    </source>
</evidence>
<dbReference type="EMBL" id="JAASQP010000001">
    <property type="protein sequence ID" value="NIJ24116.1"/>
    <property type="molecule type" value="Genomic_DNA"/>
</dbReference>
<comment type="similarity">
    <text evidence="1 6">Belongs to the methyltransferase superfamily. PrmA family.</text>
</comment>
<comment type="subcellular location">
    <subcellularLocation>
        <location evidence="6">Cytoplasm</location>
    </subcellularLocation>
</comment>
<dbReference type="PANTHER" id="PTHR43648:SF1">
    <property type="entry name" value="ELECTRON TRANSFER FLAVOPROTEIN BETA SUBUNIT LYSINE METHYLTRANSFERASE"/>
    <property type="match status" value="1"/>
</dbReference>
<evidence type="ECO:0000256" key="6">
    <source>
        <dbReference type="HAMAP-Rule" id="MF_00735"/>
    </source>
</evidence>
<dbReference type="Gene3D" id="3.40.50.150">
    <property type="entry name" value="Vaccinia Virus protein VP39"/>
    <property type="match status" value="1"/>
</dbReference>
<keyword evidence="8" id="KW-1185">Reference proteome</keyword>
<sequence length="311" mass="32749">MTDSWKLTLRCNRAEAEALDTESAALAAIDPLPVLMTREGVEDDPDSWVLEAYFEDKPRAEAIRAVTSLVPSHVGKRPQPQRIADADWVTMSQAGIEPVHAGRFYVHTASNRGAVPQGAKAYRIEAGLAFGTGQHQTTTGCLLTLDAMKARGAVVRNLLDCGTGTGLLAFAAMHLWPQAFAAASDIDPVSIEVTRENAAANGVALGVNRGQLALAVAPGLDDAMLVGRAPYDLIIANILAGPLIALAPSIAAATAEGGTVILAGLLTTQADAVAAAYRRRGFRVAGRVTLGDWPTLRLVKRQRFAPLRASA</sequence>
<feature type="binding site" evidence="6">
    <location>
        <position position="138"/>
    </location>
    <ligand>
        <name>S-adenosyl-L-methionine</name>
        <dbReference type="ChEBI" id="CHEBI:59789"/>
    </ligand>
</feature>
<dbReference type="EC" id="2.1.1.-" evidence="6"/>
<evidence type="ECO:0000256" key="5">
    <source>
        <dbReference type="ARBA" id="ARBA00022691"/>
    </source>
</evidence>
<dbReference type="GO" id="GO:0032259">
    <property type="term" value="P:methylation"/>
    <property type="evidence" value="ECO:0007669"/>
    <property type="project" value="UniProtKB-KW"/>
</dbReference>
<keyword evidence="4 6" id="KW-0808">Transferase</keyword>
<feature type="binding site" evidence="6">
    <location>
        <position position="185"/>
    </location>
    <ligand>
        <name>S-adenosyl-L-methionine</name>
        <dbReference type="ChEBI" id="CHEBI:59789"/>
    </ligand>
</feature>
<dbReference type="GO" id="GO:0008168">
    <property type="term" value="F:methyltransferase activity"/>
    <property type="evidence" value="ECO:0007669"/>
    <property type="project" value="UniProtKB-KW"/>
</dbReference>
<evidence type="ECO:0000256" key="1">
    <source>
        <dbReference type="ARBA" id="ARBA00009741"/>
    </source>
</evidence>
<keyword evidence="5 6" id="KW-0949">S-adenosyl-L-methionine</keyword>
<dbReference type="PANTHER" id="PTHR43648">
    <property type="entry name" value="ELECTRON TRANSFER FLAVOPROTEIN BETA SUBUNIT LYSINE METHYLTRANSFERASE"/>
    <property type="match status" value="1"/>
</dbReference>
<feature type="binding site" evidence="6">
    <location>
        <position position="237"/>
    </location>
    <ligand>
        <name>S-adenosyl-L-methionine</name>
        <dbReference type="ChEBI" id="CHEBI:59789"/>
    </ligand>
</feature>
<keyword evidence="2 6" id="KW-0963">Cytoplasm</keyword>
<protein>
    <recommendedName>
        <fullName evidence="6">Ribosomal protein L11 methyltransferase</fullName>
        <shortName evidence="6">L11 Mtase</shortName>
        <ecNumber evidence="6">2.1.1.-</ecNumber>
    </recommendedName>
</protein>
<keyword evidence="7" id="KW-0689">Ribosomal protein</keyword>
<reference evidence="7 8" key="1">
    <citation type="submission" date="2020-03" db="EMBL/GenBank/DDBJ databases">
        <title>Genomic Encyclopedia of Type Strains, Phase IV (KMG-IV): sequencing the most valuable type-strain genomes for metagenomic binning, comparative biology and taxonomic classification.</title>
        <authorList>
            <person name="Goeker M."/>
        </authorList>
    </citation>
    <scope>NUCLEOTIDE SEQUENCE [LARGE SCALE GENOMIC DNA]</scope>
    <source>
        <strain evidence="7 8">DSM 22753</strain>
    </source>
</reference>
<dbReference type="RefSeq" id="WP_140046512.1">
    <property type="nucleotide sequence ID" value="NZ_BAAAEV010000001.1"/>
</dbReference>
<comment type="catalytic activity">
    <reaction evidence="6">
        <text>L-lysyl-[protein] + 3 S-adenosyl-L-methionine = N(6),N(6),N(6)-trimethyl-L-lysyl-[protein] + 3 S-adenosyl-L-homocysteine + 3 H(+)</text>
        <dbReference type="Rhea" id="RHEA:54192"/>
        <dbReference type="Rhea" id="RHEA-COMP:9752"/>
        <dbReference type="Rhea" id="RHEA-COMP:13826"/>
        <dbReference type="ChEBI" id="CHEBI:15378"/>
        <dbReference type="ChEBI" id="CHEBI:29969"/>
        <dbReference type="ChEBI" id="CHEBI:57856"/>
        <dbReference type="ChEBI" id="CHEBI:59789"/>
        <dbReference type="ChEBI" id="CHEBI:61961"/>
    </reaction>
</comment>
<dbReference type="InterPro" id="IPR050078">
    <property type="entry name" value="Ribosomal_L11_MeTrfase_PrmA"/>
</dbReference>
<comment type="caution">
    <text evidence="7">The sequence shown here is derived from an EMBL/GenBank/DDBJ whole genome shotgun (WGS) entry which is preliminary data.</text>
</comment>
<keyword evidence="7" id="KW-0687">Ribonucleoprotein</keyword>
<accession>A0ABX0U409</accession>
<dbReference type="GO" id="GO:0005840">
    <property type="term" value="C:ribosome"/>
    <property type="evidence" value="ECO:0007669"/>
    <property type="project" value="UniProtKB-KW"/>
</dbReference>
<keyword evidence="3 6" id="KW-0489">Methyltransferase</keyword>
<evidence type="ECO:0000313" key="8">
    <source>
        <dbReference type="Proteomes" id="UP000788153"/>
    </source>
</evidence>
<comment type="function">
    <text evidence="6">Methylates ribosomal protein L11.</text>
</comment>
<dbReference type="Proteomes" id="UP000788153">
    <property type="component" value="Unassembled WGS sequence"/>
</dbReference>
<proteinExistence type="inferred from homology"/>
<dbReference type="InterPro" id="IPR029063">
    <property type="entry name" value="SAM-dependent_MTases_sf"/>
</dbReference>
<dbReference type="CDD" id="cd02440">
    <property type="entry name" value="AdoMet_MTases"/>
    <property type="match status" value="1"/>
</dbReference>
<dbReference type="HAMAP" id="MF_00735">
    <property type="entry name" value="Methyltr_PrmA"/>
    <property type="match status" value="1"/>
</dbReference>
<dbReference type="Pfam" id="PF06325">
    <property type="entry name" value="PrmA"/>
    <property type="match status" value="1"/>
</dbReference>
<evidence type="ECO:0000256" key="2">
    <source>
        <dbReference type="ARBA" id="ARBA00022490"/>
    </source>
</evidence>
<organism evidence="7 8">
    <name type="scientific">Sphingomonas japonica</name>
    <dbReference type="NCBI Taxonomy" id="511662"/>
    <lineage>
        <taxon>Bacteria</taxon>
        <taxon>Pseudomonadati</taxon>
        <taxon>Pseudomonadota</taxon>
        <taxon>Alphaproteobacteria</taxon>
        <taxon>Sphingomonadales</taxon>
        <taxon>Sphingomonadaceae</taxon>
        <taxon>Sphingomonas</taxon>
    </lineage>
</organism>
<dbReference type="SUPFAM" id="SSF53335">
    <property type="entry name" value="S-adenosyl-L-methionine-dependent methyltransferases"/>
    <property type="match status" value="1"/>
</dbReference>
<gene>
    <name evidence="6" type="primary">prmA</name>
    <name evidence="7" type="ORF">FHT01_001658</name>
</gene>
<feature type="binding site" evidence="6">
    <location>
        <position position="162"/>
    </location>
    <ligand>
        <name>S-adenosyl-L-methionine</name>
        <dbReference type="ChEBI" id="CHEBI:59789"/>
    </ligand>
</feature>